<dbReference type="AlphaFoldDB" id="A0A318I4R2"/>
<dbReference type="RefSeq" id="WP_025815190.1">
    <property type="nucleotide sequence ID" value="NZ_BAIZ01000001.1"/>
</dbReference>
<gene>
    <name evidence="2" type="ORF">EJ73_00211</name>
</gene>
<sequence length="85" mass="9033">MKEESPQEKGKCQHKLVYISPHIFTEELAIQRNLLQTSAKGGNKPLPNGGNVNNNTGSSGGDAGSAEDDGSPINNSKAGGFYEWD</sequence>
<name>A0A318I4R2_9BACT</name>
<evidence type="ECO:0000313" key="2">
    <source>
        <dbReference type="EMBL" id="PXX24406.1"/>
    </source>
</evidence>
<dbReference type="STRING" id="1122991.GCA_000613445_03323"/>
<evidence type="ECO:0000313" key="3">
    <source>
        <dbReference type="Proteomes" id="UP000248314"/>
    </source>
</evidence>
<feature type="region of interest" description="Disordered" evidence="1">
    <location>
        <begin position="38"/>
        <end position="85"/>
    </location>
</feature>
<comment type="caution">
    <text evidence="2">The sequence shown here is derived from an EMBL/GenBank/DDBJ whole genome shotgun (WGS) entry which is preliminary data.</text>
</comment>
<proteinExistence type="predicted"/>
<accession>A0A318I4R2</accession>
<keyword evidence="3" id="KW-1185">Reference proteome</keyword>
<protein>
    <submittedName>
        <fullName evidence="2">Uncharacterized protein</fullName>
    </submittedName>
</protein>
<reference evidence="2 3" key="1">
    <citation type="submission" date="2018-05" db="EMBL/GenBank/DDBJ databases">
        <title>Genomic Encyclopedia of Type Strains, Phase I: the one thousand microbial genomes (KMG-I) project.</title>
        <authorList>
            <person name="Kyrpides N."/>
        </authorList>
    </citation>
    <scope>NUCLEOTIDE SEQUENCE [LARGE SCALE GENOMIC DNA]</scope>
    <source>
        <strain evidence="2 3">DSM 15611</strain>
    </source>
</reference>
<feature type="compositionally biased region" description="Low complexity" evidence="1">
    <location>
        <begin position="40"/>
        <end position="57"/>
    </location>
</feature>
<dbReference type="EMBL" id="QJJX01000002">
    <property type="protein sequence ID" value="PXX24406.1"/>
    <property type="molecule type" value="Genomic_DNA"/>
</dbReference>
<evidence type="ECO:0000256" key="1">
    <source>
        <dbReference type="SAM" id="MobiDB-lite"/>
    </source>
</evidence>
<organism evidence="2 3">
    <name type="scientific">Hoylesella shahii DSM 15611 = JCM 12083</name>
    <dbReference type="NCBI Taxonomy" id="1122991"/>
    <lineage>
        <taxon>Bacteria</taxon>
        <taxon>Pseudomonadati</taxon>
        <taxon>Bacteroidota</taxon>
        <taxon>Bacteroidia</taxon>
        <taxon>Bacteroidales</taxon>
        <taxon>Prevotellaceae</taxon>
        <taxon>Hoylesella</taxon>
    </lineage>
</organism>
<dbReference type="Proteomes" id="UP000248314">
    <property type="component" value="Unassembled WGS sequence"/>
</dbReference>